<feature type="transmembrane region" description="Helical" evidence="7">
    <location>
        <begin position="213"/>
        <end position="233"/>
    </location>
</feature>
<evidence type="ECO:0000256" key="2">
    <source>
        <dbReference type="ARBA" id="ARBA00022485"/>
    </source>
</evidence>
<keyword evidence="7" id="KW-0472">Membrane</keyword>
<feature type="transmembrane region" description="Helical" evidence="7">
    <location>
        <begin position="111"/>
        <end position="128"/>
    </location>
</feature>
<evidence type="ECO:0000256" key="4">
    <source>
        <dbReference type="ARBA" id="ARBA00022982"/>
    </source>
</evidence>
<dbReference type="PANTHER" id="PTHR30176:SF3">
    <property type="entry name" value="FERREDOXIN-TYPE PROTEIN NAPH"/>
    <property type="match status" value="1"/>
</dbReference>
<dbReference type="AlphaFoldDB" id="A0AA38XD51"/>
<organism evidence="9">
    <name type="scientific">Knufia peltigerae</name>
    <dbReference type="NCBI Taxonomy" id="1002370"/>
    <lineage>
        <taxon>Eukaryota</taxon>
        <taxon>Fungi</taxon>
        <taxon>Dikarya</taxon>
        <taxon>Ascomycota</taxon>
        <taxon>Pezizomycotina</taxon>
        <taxon>Eurotiomycetes</taxon>
        <taxon>Chaetothyriomycetidae</taxon>
        <taxon>Chaetothyriales</taxon>
        <taxon>Trichomeriaceae</taxon>
        <taxon>Knufia</taxon>
    </lineage>
</organism>
<comment type="caution">
    <text evidence="9">The sequence shown here is derived from an EMBL/GenBank/DDBJ whole genome shotgun (WGS) entry which is preliminary data.</text>
</comment>
<name>A0AA38XD51_9EURO</name>
<dbReference type="GO" id="GO:0005886">
    <property type="term" value="C:plasma membrane"/>
    <property type="evidence" value="ECO:0007669"/>
    <property type="project" value="TreeGrafter"/>
</dbReference>
<feature type="transmembrane region" description="Helical" evidence="7">
    <location>
        <begin position="253"/>
        <end position="270"/>
    </location>
</feature>
<gene>
    <name evidence="9" type="ORF">H2204_015325</name>
</gene>
<keyword evidence="4" id="KW-0249">Electron transport</keyword>
<keyword evidence="2" id="KW-0004">4Fe-4S</keyword>
<keyword evidence="7" id="KW-1133">Transmembrane helix</keyword>
<reference evidence="9" key="1">
    <citation type="submission" date="2022-10" db="EMBL/GenBank/DDBJ databases">
        <title>Culturing micro-colonial fungi from biological soil crusts in the Mojave desert and describing Neophaeococcomyces mojavensis, and introducing the new genera and species Taxawa tesnikishii.</title>
        <authorList>
            <person name="Kurbessoian T."/>
            <person name="Stajich J.E."/>
        </authorList>
    </citation>
    <scope>NUCLEOTIDE SEQUENCE</scope>
    <source>
        <strain evidence="9">TK_35</strain>
    </source>
</reference>
<dbReference type="Pfam" id="PF12801">
    <property type="entry name" value="Fer4_5"/>
    <property type="match status" value="1"/>
</dbReference>
<evidence type="ECO:0000256" key="6">
    <source>
        <dbReference type="ARBA" id="ARBA00023014"/>
    </source>
</evidence>
<evidence type="ECO:0000256" key="5">
    <source>
        <dbReference type="ARBA" id="ARBA00023004"/>
    </source>
</evidence>
<dbReference type="PANTHER" id="PTHR30176">
    <property type="entry name" value="FERREDOXIN-TYPE PROTEIN NAPH"/>
    <property type="match status" value="1"/>
</dbReference>
<dbReference type="SUPFAM" id="SSF54862">
    <property type="entry name" value="4Fe-4S ferredoxins"/>
    <property type="match status" value="1"/>
</dbReference>
<evidence type="ECO:0000256" key="7">
    <source>
        <dbReference type="SAM" id="Phobius"/>
    </source>
</evidence>
<proteinExistence type="predicted"/>
<sequence length="443" mass="48682">MPCGCCANHGEVYAPPSSSTRTRMNTPSSSRQRLIQHWGAVLWPSFIAAGLACVVFFAFVDPLRLQAISFPGTAISRELGYTAGFFMFWAVTALSSAVTGPPPRPWRWRRTLGLALLVLFHALPWLQWNGRQALLLDLNARRFDLFAWTLWPDDIGVLLGLLAVMAVGLALLTHLAGRVWCGHACPQTLWTRAFDGTAQALARLLPAQAARPVTHVVWLLLSLWTGITFVGLFSPIRELVAGALDGRWSGWETFWVLFYAGATWGNAGFLREQVCRSLCPFARMQPLLTDPHTPRMLYDPRRGEPRGARPPALGGVLGRGRGLLDPTTAQDYVFRAAHPLLAGPMPTFSADRLGDCIDCMACVRACPMQLDIRHGPQADCLACGACLEACTRQQHQAGFGPGLISYCSPQVMAGQPRRWWRPRTTALASMLLALLACGAWRLL</sequence>
<keyword evidence="1" id="KW-0813">Transport</keyword>
<feature type="transmembrane region" description="Helical" evidence="7">
    <location>
        <begin position="425"/>
        <end position="442"/>
    </location>
</feature>
<dbReference type="PROSITE" id="PS00198">
    <property type="entry name" value="4FE4S_FER_1"/>
    <property type="match status" value="1"/>
</dbReference>
<dbReference type="InterPro" id="IPR051684">
    <property type="entry name" value="Electron_Trans/Redox"/>
</dbReference>
<keyword evidence="3" id="KW-0479">Metal-binding</keyword>
<evidence type="ECO:0000259" key="8">
    <source>
        <dbReference type="PROSITE" id="PS51379"/>
    </source>
</evidence>
<keyword evidence="5" id="KW-0408">Iron</keyword>
<dbReference type="InterPro" id="IPR017900">
    <property type="entry name" value="4Fe4S_Fe_S_CS"/>
</dbReference>
<keyword evidence="7" id="KW-0812">Transmembrane</keyword>
<keyword evidence="6" id="KW-0411">Iron-sulfur</keyword>
<dbReference type="PROSITE" id="PS51379">
    <property type="entry name" value="4FE4S_FER_2"/>
    <property type="match status" value="1"/>
</dbReference>
<feature type="transmembrane region" description="Helical" evidence="7">
    <location>
        <begin position="79"/>
        <end position="99"/>
    </location>
</feature>
<accession>A0AA38XD51</accession>
<evidence type="ECO:0000313" key="9">
    <source>
        <dbReference type="EMBL" id="KAJ9610963.1"/>
    </source>
</evidence>
<dbReference type="GO" id="GO:0046872">
    <property type="term" value="F:metal ion binding"/>
    <property type="evidence" value="ECO:0007669"/>
    <property type="project" value="UniProtKB-KW"/>
</dbReference>
<dbReference type="Pfam" id="PF13746">
    <property type="entry name" value="Fer4_18"/>
    <property type="match status" value="2"/>
</dbReference>
<dbReference type="GO" id="GO:0051539">
    <property type="term" value="F:4 iron, 4 sulfur cluster binding"/>
    <property type="evidence" value="ECO:0007669"/>
    <property type="project" value="UniProtKB-KW"/>
</dbReference>
<feature type="transmembrane region" description="Helical" evidence="7">
    <location>
        <begin position="155"/>
        <end position="173"/>
    </location>
</feature>
<evidence type="ECO:0000256" key="1">
    <source>
        <dbReference type="ARBA" id="ARBA00022448"/>
    </source>
</evidence>
<dbReference type="EMBL" id="JAPDRN010000235">
    <property type="protein sequence ID" value="KAJ9610963.1"/>
    <property type="molecule type" value="Genomic_DNA"/>
</dbReference>
<evidence type="ECO:0000256" key="3">
    <source>
        <dbReference type="ARBA" id="ARBA00022723"/>
    </source>
</evidence>
<protein>
    <recommendedName>
        <fullName evidence="8">4Fe-4S ferredoxin-type domain-containing protein</fullName>
    </recommendedName>
</protein>
<dbReference type="InterPro" id="IPR017896">
    <property type="entry name" value="4Fe4S_Fe-S-bd"/>
</dbReference>
<feature type="domain" description="4Fe-4S ferredoxin-type" evidence="8">
    <location>
        <begin position="346"/>
        <end position="375"/>
    </location>
</feature>
<feature type="transmembrane region" description="Helical" evidence="7">
    <location>
        <begin position="38"/>
        <end position="59"/>
    </location>
</feature>